<proteinExistence type="predicted"/>
<evidence type="ECO:0000313" key="3">
    <source>
        <dbReference type="Proteomes" id="UP000694546"/>
    </source>
</evidence>
<dbReference type="GeneTree" id="ENSGT00940000177713"/>
<dbReference type="Ensembl" id="ENSGMOT00000026432.1">
    <property type="protein sequence ID" value="ENSGMOP00000063502.1"/>
    <property type="gene ID" value="ENSGMOG00000024997.1"/>
</dbReference>
<dbReference type="AlphaFoldDB" id="A0A8C5CMX8"/>
<dbReference type="OMA" id="CASCVWK"/>
<protein>
    <submittedName>
        <fullName evidence="2">Uncharacterized protein</fullName>
    </submittedName>
</protein>
<reference evidence="2" key="1">
    <citation type="submission" date="2025-08" db="UniProtKB">
        <authorList>
            <consortium name="Ensembl"/>
        </authorList>
    </citation>
    <scope>IDENTIFICATION</scope>
</reference>
<name>A0A8C5CMX8_GADMO</name>
<evidence type="ECO:0000256" key="1">
    <source>
        <dbReference type="SAM" id="MobiDB-lite"/>
    </source>
</evidence>
<sequence>ISLTLLNPSIRPVGLPCASCVWNTSFGRRLAGGGGSPAPLTVDLAGLLPPACPPTSSFSTNCSFVYLFFFLHGPKGILTESVRGTQVLFPTDTVPTYKQEWNAGAVRGNPAEPSPDDSPAVCGNIHK</sequence>
<dbReference type="Proteomes" id="UP000694546">
    <property type="component" value="Chromosome 8"/>
</dbReference>
<organism evidence="2 3">
    <name type="scientific">Gadus morhua</name>
    <name type="common">Atlantic cod</name>
    <dbReference type="NCBI Taxonomy" id="8049"/>
    <lineage>
        <taxon>Eukaryota</taxon>
        <taxon>Metazoa</taxon>
        <taxon>Chordata</taxon>
        <taxon>Craniata</taxon>
        <taxon>Vertebrata</taxon>
        <taxon>Euteleostomi</taxon>
        <taxon>Actinopterygii</taxon>
        <taxon>Neopterygii</taxon>
        <taxon>Teleostei</taxon>
        <taxon>Neoteleostei</taxon>
        <taxon>Acanthomorphata</taxon>
        <taxon>Zeiogadaria</taxon>
        <taxon>Gadariae</taxon>
        <taxon>Gadiformes</taxon>
        <taxon>Gadoidei</taxon>
        <taxon>Gadidae</taxon>
        <taxon>Gadus</taxon>
    </lineage>
</organism>
<keyword evidence="3" id="KW-1185">Reference proteome</keyword>
<accession>A0A8C5CMX8</accession>
<evidence type="ECO:0000313" key="2">
    <source>
        <dbReference type="Ensembl" id="ENSGMOP00000063502.1"/>
    </source>
</evidence>
<reference evidence="2" key="2">
    <citation type="submission" date="2025-09" db="UniProtKB">
        <authorList>
            <consortium name="Ensembl"/>
        </authorList>
    </citation>
    <scope>IDENTIFICATION</scope>
</reference>
<feature type="region of interest" description="Disordered" evidence="1">
    <location>
        <begin position="105"/>
        <end position="127"/>
    </location>
</feature>